<evidence type="ECO:0000256" key="9">
    <source>
        <dbReference type="ARBA" id="ARBA00023157"/>
    </source>
</evidence>
<evidence type="ECO:0000256" key="8">
    <source>
        <dbReference type="ARBA" id="ARBA00023128"/>
    </source>
</evidence>
<keyword evidence="9" id="KW-1015">Disulfide bond</keyword>
<name>A0A443SAF7_9ACAR</name>
<gene>
    <name evidence="10" type="ORF">B4U80_03867</name>
</gene>
<dbReference type="PANTHER" id="PTHR13344:SF0">
    <property type="entry name" value="NADH DEHYDROGENASE [UBIQUINONE] 1 ALPHA SUBCOMPLEX SUBUNIT 8"/>
    <property type="match status" value="1"/>
</dbReference>
<keyword evidence="5" id="KW-0679">Respiratory chain</keyword>
<dbReference type="AlphaFoldDB" id="A0A443SAF7"/>
<evidence type="ECO:0000256" key="3">
    <source>
        <dbReference type="ARBA" id="ARBA00010705"/>
    </source>
</evidence>
<evidence type="ECO:0000256" key="2">
    <source>
        <dbReference type="ARBA" id="ARBA00004173"/>
    </source>
</evidence>
<keyword evidence="8" id="KW-0496">Mitochondrion</keyword>
<evidence type="ECO:0000256" key="7">
    <source>
        <dbReference type="ARBA" id="ARBA00022982"/>
    </source>
</evidence>
<comment type="similarity">
    <text evidence="3">Belongs to the complex I NDUFA8 subunit family.</text>
</comment>
<accession>A0A443SAF7</accession>
<dbReference type="Proteomes" id="UP000288716">
    <property type="component" value="Unassembled WGS sequence"/>
</dbReference>
<comment type="function">
    <text evidence="1">Accessory subunit of the mitochondrial membrane respiratory chain NADH dehydrogenase (Complex I), that is believed not to be involved in catalysis. Complex I functions in the transfer of electrons from NADH to the respiratory chain. The immediate electron acceptor for the enzyme is believed to be ubiquinone.</text>
</comment>
<organism evidence="10 11">
    <name type="scientific">Leptotrombidium deliense</name>
    <dbReference type="NCBI Taxonomy" id="299467"/>
    <lineage>
        <taxon>Eukaryota</taxon>
        <taxon>Metazoa</taxon>
        <taxon>Ecdysozoa</taxon>
        <taxon>Arthropoda</taxon>
        <taxon>Chelicerata</taxon>
        <taxon>Arachnida</taxon>
        <taxon>Acari</taxon>
        <taxon>Acariformes</taxon>
        <taxon>Trombidiformes</taxon>
        <taxon>Prostigmata</taxon>
        <taxon>Anystina</taxon>
        <taxon>Parasitengona</taxon>
        <taxon>Trombiculoidea</taxon>
        <taxon>Trombiculidae</taxon>
        <taxon>Leptotrombidium</taxon>
    </lineage>
</organism>
<reference evidence="10 11" key="1">
    <citation type="journal article" date="2018" name="Gigascience">
        <title>Genomes of trombidid mites reveal novel predicted allergens and laterally-transferred genes associated with secondary metabolism.</title>
        <authorList>
            <person name="Dong X."/>
            <person name="Chaisiri K."/>
            <person name="Xia D."/>
            <person name="Armstrong S.D."/>
            <person name="Fang Y."/>
            <person name="Donnelly M.J."/>
            <person name="Kadowaki T."/>
            <person name="McGarry J.W."/>
            <person name="Darby A.C."/>
            <person name="Makepeace B.L."/>
        </authorList>
    </citation>
    <scope>NUCLEOTIDE SEQUENCE [LARGE SCALE GENOMIC DNA]</scope>
    <source>
        <strain evidence="10">UoL-UT</strain>
    </source>
</reference>
<proteinExistence type="inferred from homology"/>
<comment type="subcellular location">
    <subcellularLocation>
        <location evidence="2">Mitochondrion</location>
    </subcellularLocation>
</comment>
<keyword evidence="4" id="KW-0813">Transport</keyword>
<dbReference type="GO" id="GO:0005739">
    <property type="term" value="C:mitochondrion"/>
    <property type="evidence" value="ECO:0007669"/>
    <property type="project" value="UniProtKB-SubCell"/>
</dbReference>
<evidence type="ECO:0000313" key="11">
    <source>
        <dbReference type="Proteomes" id="UP000288716"/>
    </source>
</evidence>
<evidence type="ECO:0000313" key="10">
    <source>
        <dbReference type="EMBL" id="RWS24536.1"/>
    </source>
</evidence>
<keyword evidence="11" id="KW-1185">Reference proteome</keyword>
<dbReference type="GO" id="GO:0006120">
    <property type="term" value="P:mitochondrial electron transport, NADH to ubiquinone"/>
    <property type="evidence" value="ECO:0007669"/>
    <property type="project" value="InterPro"/>
</dbReference>
<dbReference type="PANTHER" id="PTHR13344">
    <property type="entry name" value="NADH-UBIQUINONE OXIDOREDUCTASE"/>
    <property type="match status" value="1"/>
</dbReference>
<evidence type="ECO:0000256" key="6">
    <source>
        <dbReference type="ARBA" id="ARBA00022737"/>
    </source>
</evidence>
<evidence type="ECO:0000256" key="4">
    <source>
        <dbReference type="ARBA" id="ARBA00022448"/>
    </source>
</evidence>
<dbReference type="STRING" id="299467.A0A443SAF7"/>
<dbReference type="OrthoDB" id="276296at2759"/>
<keyword evidence="7" id="KW-0249">Electron transport</keyword>
<dbReference type="EMBL" id="NCKV01004752">
    <property type="protein sequence ID" value="RWS24536.1"/>
    <property type="molecule type" value="Genomic_DNA"/>
</dbReference>
<dbReference type="VEuPathDB" id="VectorBase:LDEU007505"/>
<evidence type="ECO:0000256" key="1">
    <source>
        <dbReference type="ARBA" id="ARBA00003195"/>
    </source>
</evidence>
<keyword evidence="6" id="KW-0677">Repeat</keyword>
<sequence length="173" mass="19871">MPITDDVYIPPESETVVQEITVSSPVLRSIGQHMGKVCDQESKEYMLCHYEERDPRTCLKAGKALTNCGLEFLYKVKEFCQNEVETHARCLEWNSGDMRPYYCREQQAAADYCLSNKLGVERPPMGYFTSVRLHDSERPKPKTWIPKFEKLGELDPDAPLPPARGGKREFGFF</sequence>
<dbReference type="InterPro" id="IPR016680">
    <property type="entry name" value="NDUFA8"/>
</dbReference>
<protein>
    <submittedName>
        <fullName evidence="10">NADH dehydrogenase-like protein</fullName>
    </submittedName>
</protein>
<comment type="caution">
    <text evidence="10">The sequence shown here is derived from an EMBL/GenBank/DDBJ whole genome shotgun (WGS) entry which is preliminary data.</text>
</comment>
<evidence type="ECO:0000256" key="5">
    <source>
        <dbReference type="ARBA" id="ARBA00022660"/>
    </source>
</evidence>